<protein>
    <submittedName>
        <fullName evidence="1">Uncharacterized protein</fullName>
    </submittedName>
</protein>
<keyword evidence="2" id="KW-1185">Reference proteome</keyword>
<sequence>RYHSFTCKILNEKPNLVTESINSRLSTYVQMRLTLLDKYRDLNTQCRRIRLSIKHKIQNFFKSREILENRDFSILQSFFLHFEQYIDNQGTASLDNLELNLGNLLHEINGAAFIHKVNIRNMDARDIANTLQQKFEATLIRPPIKFFKDLTTKQLRPLAHIDQCKDVLVELFNQCHTLINLEQFQLGVLNNMIVNAFLEHKDMLLLQKVMSSKYGDMDIKVENKINEDSQREFEAQIYIEAKYMAQVSPTLRWKEEQWVILCVYSVLIALLAAVIYLG</sequence>
<dbReference type="EMBL" id="CAIIXF020000011">
    <property type="protein sequence ID" value="CAH1799098.1"/>
    <property type="molecule type" value="Genomic_DNA"/>
</dbReference>
<evidence type="ECO:0000313" key="1">
    <source>
        <dbReference type="EMBL" id="CAH1799098.1"/>
    </source>
</evidence>
<name>A0A8J1TCN1_OWEFU</name>
<feature type="non-terminal residue" evidence="1">
    <location>
        <position position="278"/>
    </location>
</feature>
<accession>A0A8J1TCN1</accession>
<proteinExistence type="predicted"/>
<gene>
    <name evidence="1" type="ORF">OFUS_LOCUS23152</name>
</gene>
<dbReference type="Proteomes" id="UP000749559">
    <property type="component" value="Unassembled WGS sequence"/>
</dbReference>
<organism evidence="1 2">
    <name type="scientific">Owenia fusiformis</name>
    <name type="common">Polychaete worm</name>
    <dbReference type="NCBI Taxonomy" id="6347"/>
    <lineage>
        <taxon>Eukaryota</taxon>
        <taxon>Metazoa</taxon>
        <taxon>Spiralia</taxon>
        <taxon>Lophotrochozoa</taxon>
        <taxon>Annelida</taxon>
        <taxon>Polychaeta</taxon>
        <taxon>Sedentaria</taxon>
        <taxon>Canalipalpata</taxon>
        <taxon>Sabellida</taxon>
        <taxon>Oweniida</taxon>
        <taxon>Oweniidae</taxon>
        <taxon>Owenia</taxon>
    </lineage>
</organism>
<dbReference type="AlphaFoldDB" id="A0A8J1TCN1"/>
<comment type="caution">
    <text evidence="1">The sequence shown here is derived from an EMBL/GenBank/DDBJ whole genome shotgun (WGS) entry which is preliminary data.</text>
</comment>
<reference evidence="1" key="1">
    <citation type="submission" date="2022-03" db="EMBL/GenBank/DDBJ databases">
        <authorList>
            <person name="Martin C."/>
        </authorList>
    </citation>
    <scope>NUCLEOTIDE SEQUENCE</scope>
</reference>
<evidence type="ECO:0000313" key="2">
    <source>
        <dbReference type="Proteomes" id="UP000749559"/>
    </source>
</evidence>